<dbReference type="Proteomes" id="UP000554235">
    <property type="component" value="Unassembled WGS sequence"/>
</dbReference>
<feature type="region of interest" description="Disordered" evidence="1">
    <location>
        <begin position="1"/>
        <end position="88"/>
    </location>
</feature>
<gene>
    <name evidence="2" type="ORF">FALBO_13034</name>
</gene>
<proteinExistence type="predicted"/>
<accession>A0A8H4L296</accession>
<dbReference type="AlphaFoldDB" id="A0A8H4L296"/>
<comment type="caution">
    <text evidence="2">The sequence shown here is derived from an EMBL/GenBank/DDBJ whole genome shotgun (WGS) entry which is preliminary data.</text>
</comment>
<evidence type="ECO:0000313" key="3">
    <source>
        <dbReference type="Proteomes" id="UP000554235"/>
    </source>
</evidence>
<protein>
    <submittedName>
        <fullName evidence="2">Uncharacterized protein</fullName>
    </submittedName>
</protein>
<feature type="compositionally biased region" description="Basic and acidic residues" evidence="1">
    <location>
        <begin position="8"/>
        <end position="20"/>
    </location>
</feature>
<dbReference type="OrthoDB" id="5152325at2759"/>
<dbReference type="EMBL" id="JAADYS010001996">
    <property type="protein sequence ID" value="KAF4460193.1"/>
    <property type="molecule type" value="Genomic_DNA"/>
</dbReference>
<evidence type="ECO:0000313" key="2">
    <source>
        <dbReference type="EMBL" id="KAF4460193.1"/>
    </source>
</evidence>
<keyword evidence="3" id="KW-1185">Reference proteome</keyword>
<feature type="compositionally biased region" description="Basic and acidic residues" evidence="1">
    <location>
        <begin position="45"/>
        <end position="88"/>
    </location>
</feature>
<reference evidence="2 3" key="1">
    <citation type="submission" date="2020-01" db="EMBL/GenBank/DDBJ databases">
        <title>Identification and distribution of gene clusters putatively required for synthesis of sphingolipid metabolism inhibitors in phylogenetically diverse species of the filamentous fungus Fusarium.</title>
        <authorList>
            <person name="Kim H.-S."/>
            <person name="Busman M."/>
            <person name="Brown D.W."/>
            <person name="Divon H."/>
            <person name="Uhlig S."/>
            <person name="Proctor R.H."/>
        </authorList>
    </citation>
    <scope>NUCLEOTIDE SEQUENCE [LARGE SCALE GENOMIC DNA]</scope>
    <source>
        <strain evidence="2 3">NRRL 20459</strain>
    </source>
</reference>
<evidence type="ECO:0000256" key="1">
    <source>
        <dbReference type="SAM" id="MobiDB-lite"/>
    </source>
</evidence>
<organism evidence="2 3">
    <name type="scientific">Fusarium albosuccineum</name>
    <dbReference type="NCBI Taxonomy" id="1237068"/>
    <lineage>
        <taxon>Eukaryota</taxon>
        <taxon>Fungi</taxon>
        <taxon>Dikarya</taxon>
        <taxon>Ascomycota</taxon>
        <taxon>Pezizomycotina</taxon>
        <taxon>Sordariomycetes</taxon>
        <taxon>Hypocreomycetidae</taxon>
        <taxon>Hypocreales</taxon>
        <taxon>Nectriaceae</taxon>
        <taxon>Fusarium</taxon>
        <taxon>Fusarium decemcellulare species complex</taxon>
    </lineage>
</organism>
<sequence length="467" mass="49791">MSDTAKSNSDKGTKTADKRVSAPPTAKGGDLIFSGVTAGTTDTVPDQKTKGKEVASSKEPAGKGESAAHPDGEPDKKEAERQRKMDAMRRKAEEAKAKVAVEAMNRMSLFDSTQASSWELTGTHSLGAMKAVDGSIIISGRNIGAEQKEPDWTEEQRKAIAIAKSTELMVRPVNNTRVSVMDDAMEFVGRDEMGTLVPTERAYASSLAPSEYLIGIGPEKFDVTGSPRFYADVVLADINGTWLSNQWTSEGVVIEGLAANVLMQQNKPGNTSGRRIGHHFARIGLPAYAFGPLFYTLGSKFEGCLAQVTQTTGYYWLNASWGVTSFNAVFSYLNDDGELKKEQSLVNVMRMLDGKSSLSLATVAISITCAAKMVDGKPTPDRNVYGLSVKLHNAFGVDVVDFHGPSQQGSTGLSVPARIAKFAKPMGRSKIVQGTGTGSIFATGASPFAQAGNTAPVTKSSTTKSYM</sequence>
<name>A0A8H4L296_9HYPO</name>